<dbReference type="GO" id="GO:0003861">
    <property type="term" value="F:3-isopropylmalate dehydratase activity"/>
    <property type="evidence" value="ECO:0007669"/>
    <property type="project" value="UniProtKB-EC"/>
</dbReference>
<dbReference type="InterPro" id="IPR004430">
    <property type="entry name" value="3-IsopropMal_deHydase_lsu"/>
</dbReference>
<dbReference type="FunFam" id="3.30.499.10:FF:000007">
    <property type="entry name" value="3-isopropylmalate dehydratase large subunit"/>
    <property type="match status" value="1"/>
</dbReference>
<dbReference type="RefSeq" id="WP_170052379.1">
    <property type="nucleotide sequence ID" value="NZ_JABBKX010000001.1"/>
</dbReference>
<accession>A0A848E9E3</accession>
<dbReference type="UniPathway" id="UPA00048">
    <property type="reaction ID" value="UER00071"/>
</dbReference>
<dbReference type="PRINTS" id="PR00415">
    <property type="entry name" value="ACONITASE"/>
</dbReference>
<protein>
    <recommendedName>
        <fullName evidence="8">3-isopropylmalate dehydratase</fullName>
        <ecNumber evidence="7">4.2.1.33</ecNumber>
    </recommendedName>
</protein>
<keyword evidence="13" id="KW-0408">Iron</keyword>
<dbReference type="AlphaFoldDB" id="A0A848E9E3"/>
<dbReference type="GO" id="GO:0046872">
    <property type="term" value="F:metal ion binding"/>
    <property type="evidence" value="ECO:0007669"/>
    <property type="project" value="UniProtKB-KW"/>
</dbReference>
<keyword evidence="9" id="KW-0432">Leucine biosynthesis</keyword>
<dbReference type="InterPro" id="IPR036008">
    <property type="entry name" value="Aconitase_4Fe-4S_dom"/>
</dbReference>
<dbReference type="InterPro" id="IPR001030">
    <property type="entry name" value="Acoase/IPM_deHydtase_lsu_aba"/>
</dbReference>
<comment type="function">
    <text evidence="3">Catalyzes the isomerization between 2-isopropylmalate and 3-isopropylmalate, via the formation of 2-isopropylmaleate.</text>
</comment>
<evidence type="ECO:0000256" key="14">
    <source>
        <dbReference type="ARBA" id="ARBA00023014"/>
    </source>
</evidence>
<keyword evidence="15 18" id="KW-0456">Lyase</keyword>
<dbReference type="PROSITE" id="PS00450">
    <property type="entry name" value="ACONITASE_1"/>
    <property type="match status" value="1"/>
</dbReference>
<organism evidence="18 19">
    <name type="scientific">Neoroseomonas marina</name>
    <dbReference type="NCBI Taxonomy" id="1232220"/>
    <lineage>
        <taxon>Bacteria</taxon>
        <taxon>Pseudomonadati</taxon>
        <taxon>Pseudomonadota</taxon>
        <taxon>Alphaproteobacteria</taxon>
        <taxon>Acetobacterales</taxon>
        <taxon>Acetobacteraceae</taxon>
        <taxon>Neoroseomonas</taxon>
    </lineage>
</organism>
<evidence type="ECO:0000256" key="4">
    <source>
        <dbReference type="ARBA" id="ARBA00004729"/>
    </source>
</evidence>
<sequence>MPATMFDKIWDPHVVADLGGGWSLLYCDRVLVHDLSGGRALQEVGEAGYKVARPDLVFATPDHAVSSAPGRTSETFPTGARLLAGLRQRAAETGVRLFDLGQDGNGIVHVMGPELGIVLPGTTLVCGDSHTCTNGGVGSLAFGIGASELRHVLATQTLPQKKPRRMRIRFEGTAPAGVTPKDMILAAIGRFGAAAGTGHAVEYAGSAVRALSVEGRLTLCNLSIEMGAKIGMVAPDATTFEWLAGRDFAPKGAAWDAAVEAWRALPTDEGASFDRDLLIDMREIAPQITWGTSPEQVLPVTGRVPDPAEAPSPEKRTAWEAALTYMGLTPGQQIAGTKVDWVFIGSCTNSRIEDLRAAAAVLRGRKVAPHVTAWVVPGSERVKHEAEAEGLHMAFREAGFEWREPGCALCVAANGEAVPPGARCVSTSNRNFVGRQGTGARTHLASPAMAAAAAVAGAIADVRQFAA</sequence>
<evidence type="ECO:0000256" key="10">
    <source>
        <dbReference type="ARBA" id="ARBA00022485"/>
    </source>
</evidence>
<proteinExistence type="inferred from homology"/>
<comment type="catalytic activity">
    <reaction evidence="1">
        <text>(2R,3S)-3-isopropylmalate = (2S)-2-isopropylmalate</text>
        <dbReference type="Rhea" id="RHEA:32287"/>
        <dbReference type="ChEBI" id="CHEBI:1178"/>
        <dbReference type="ChEBI" id="CHEBI:35121"/>
        <dbReference type="EC" id="4.2.1.33"/>
    </reaction>
</comment>
<dbReference type="EC" id="4.2.1.33" evidence="7"/>
<dbReference type="PROSITE" id="PS01244">
    <property type="entry name" value="ACONITASE_2"/>
    <property type="match status" value="1"/>
</dbReference>
<gene>
    <name evidence="18" type="primary">leuC</name>
    <name evidence="18" type="ORF">GWK16_02485</name>
</gene>
<comment type="caution">
    <text evidence="18">The sequence shown here is derived from an EMBL/GenBank/DDBJ whole genome shotgun (WGS) entry which is preliminary data.</text>
</comment>
<reference evidence="18 19" key="1">
    <citation type="submission" date="2020-03" db="EMBL/GenBank/DDBJ databases">
        <authorList>
            <person name="Sun Q."/>
        </authorList>
    </citation>
    <scope>NUCLEOTIDE SEQUENCE [LARGE SCALE GENOMIC DNA]</scope>
    <source>
        <strain evidence="18 19">JC162</strain>
    </source>
</reference>
<dbReference type="PANTHER" id="PTHR43822:SF9">
    <property type="entry name" value="3-ISOPROPYLMALATE DEHYDRATASE"/>
    <property type="match status" value="1"/>
</dbReference>
<evidence type="ECO:0000256" key="1">
    <source>
        <dbReference type="ARBA" id="ARBA00000491"/>
    </source>
</evidence>
<dbReference type="InterPro" id="IPR015931">
    <property type="entry name" value="Acnase/IPM_dHydase_lsu_aba_1/3"/>
</dbReference>
<evidence type="ECO:0000256" key="8">
    <source>
        <dbReference type="ARBA" id="ARBA00014371"/>
    </source>
</evidence>
<comment type="similarity">
    <text evidence="5">Belongs to the aconitase/IPM isomerase family.</text>
</comment>
<evidence type="ECO:0000256" key="12">
    <source>
        <dbReference type="ARBA" id="ARBA00022723"/>
    </source>
</evidence>
<keyword evidence="10" id="KW-0004">4Fe-4S</keyword>
<dbReference type="InterPro" id="IPR018136">
    <property type="entry name" value="Aconitase_4Fe-4S_BS"/>
</dbReference>
<evidence type="ECO:0000256" key="13">
    <source>
        <dbReference type="ARBA" id="ARBA00023004"/>
    </source>
</evidence>
<feature type="domain" description="Aconitase/3-isopropylmalate dehydratase large subunit alpha/beta/alpha" evidence="17">
    <location>
        <begin position="7"/>
        <end position="457"/>
    </location>
</feature>
<dbReference type="GO" id="GO:0051539">
    <property type="term" value="F:4 iron, 4 sulfur cluster binding"/>
    <property type="evidence" value="ECO:0007669"/>
    <property type="project" value="UniProtKB-KW"/>
</dbReference>
<evidence type="ECO:0000313" key="19">
    <source>
        <dbReference type="Proteomes" id="UP000548582"/>
    </source>
</evidence>
<keyword evidence="14" id="KW-0411">Iron-sulfur</keyword>
<dbReference type="NCBIfam" id="TIGR00170">
    <property type="entry name" value="leuC"/>
    <property type="match status" value="1"/>
</dbReference>
<name>A0A848E9E3_9PROT</name>
<evidence type="ECO:0000256" key="3">
    <source>
        <dbReference type="ARBA" id="ARBA00002695"/>
    </source>
</evidence>
<keyword evidence="16" id="KW-0100">Branched-chain amino acid biosynthesis</keyword>
<dbReference type="Pfam" id="PF00330">
    <property type="entry name" value="Aconitase"/>
    <property type="match status" value="1"/>
</dbReference>
<evidence type="ECO:0000256" key="2">
    <source>
        <dbReference type="ARBA" id="ARBA00001966"/>
    </source>
</evidence>
<dbReference type="Proteomes" id="UP000548582">
    <property type="component" value="Unassembled WGS sequence"/>
</dbReference>
<keyword evidence="12" id="KW-0479">Metal-binding</keyword>
<dbReference type="NCBIfam" id="NF009116">
    <property type="entry name" value="PRK12466.1"/>
    <property type="match status" value="1"/>
</dbReference>
<evidence type="ECO:0000256" key="11">
    <source>
        <dbReference type="ARBA" id="ARBA00022605"/>
    </source>
</evidence>
<evidence type="ECO:0000256" key="5">
    <source>
        <dbReference type="ARBA" id="ARBA00007185"/>
    </source>
</evidence>
<evidence type="ECO:0000313" key="18">
    <source>
        <dbReference type="EMBL" id="NMJ40093.1"/>
    </source>
</evidence>
<evidence type="ECO:0000256" key="16">
    <source>
        <dbReference type="ARBA" id="ARBA00023304"/>
    </source>
</evidence>
<evidence type="ECO:0000256" key="7">
    <source>
        <dbReference type="ARBA" id="ARBA00011998"/>
    </source>
</evidence>
<comment type="pathway">
    <text evidence="4">Amino-acid biosynthesis; L-leucine biosynthesis; L-leucine from 3-methyl-2-oxobutanoate: step 2/4.</text>
</comment>
<dbReference type="Gene3D" id="3.30.499.10">
    <property type="entry name" value="Aconitase, domain 3"/>
    <property type="match status" value="2"/>
</dbReference>
<dbReference type="PANTHER" id="PTHR43822">
    <property type="entry name" value="HOMOACONITASE, MITOCHONDRIAL-RELATED"/>
    <property type="match status" value="1"/>
</dbReference>
<keyword evidence="11" id="KW-0028">Amino-acid biosynthesis</keyword>
<dbReference type="GO" id="GO:0009098">
    <property type="term" value="P:L-leucine biosynthetic process"/>
    <property type="evidence" value="ECO:0007669"/>
    <property type="project" value="UniProtKB-UniPathway"/>
</dbReference>
<dbReference type="InterPro" id="IPR050067">
    <property type="entry name" value="IPM_dehydratase_rel_enz"/>
</dbReference>
<comment type="subunit">
    <text evidence="6">Heterodimer of LeuC and LeuD.</text>
</comment>
<dbReference type="EMBL" id="JABBKX010000001">
    <property type="protein sequence ID" value="NMJ40093.1"/>
    <property type="molecule type" value="Genomic_DNA"/>
</dbReference>
<dbReference type="NCBIfam" id="NF004016">
    <property type="entry name" value="PRK05478.1"/>
    <property type="match status" value="1"/>
</dbReference>
<evidence type="ECO:0000256" key="6">
    <source>
        <dbReference type="ARBA" id="ARBA00011271"/>
    </source>
</evidence>
<evidence type="ECO:0000259" key="17">
    <source>
        <dbReference type="Pfam" id="PF00330"/>
    </source>
</evidence>
<evidence type="ECO:0000256" key="15">
    <source>
        <dbReference type="ARBA" id="ARBA00023239"/>
    </source>
</evidence>
<comment type="cofactor">
    <cofactor evidence="2">
        <name>[4Fe-4S] cluster</name>
        <dbReference type="ChEBI" id="CHEBI:49883"/>
    </cofactor>
</comment>
<dbReference type="SUPFAM" id="SSF53732">
    <property type="entry name" value="Aconitase iron-sulfur domain"/>
    <property type="match status" value="1"/>
</dbReference>
<keyword evidence="19" id="KW-1185">Reference proteome</keyword>
<evidence type="ECO:0000256" key="9">
    <source>
        <dbReference type="ARBA" id="ARBA00022430"/>
    </source>
</evidence>